<dbReference type="SUPFAM" id="SSF53597">
    <property type="entry name" value="Dihydrofolate reductase-like"/>
    <property type="match status" value="1"/>
</dbReference>
<evidence type="ECO:0000259" key="1">
    <source>
        <dbReference type="Pfam" id="PF01872"/>
    </source>
</evidence>
<dbReference type="Proteomes" id="UP000248790">
    <property type="component" value="Unassembled WGS sequence"/>
</dbReference>
<name>A0A327WTU1_LARAB</name>
<dbReference type="AlphaFoldDB" id="A0A327WTU1"/>
<gene>
    <name evidence="2" type="ORF">LX87_04328</name>
</gene>
<proteinExistence type="predicted"/>
<dbReference type="InterPro" id="IPR002734">
    <property type="entry name" value="RibDG_C"/>
</dbReference>
<organism evidence="2 3">
    <name type="scientific">Larkinella arboricola</name>
    <dbReference type="NCBI Taxonomy" id="643671"/>
    <lineage>
        <taxon>Bacteria</taxon>
        <taxon>Pseudomonadati</taxon>
        <taxon>Bacteroidota</taxon>
        <taxon>Cytophagia</taxon>
        <taxon>Cytophagales</taxon>
        <taxon>Spirosomataceae</taxon>
        <taxon>Larkinella</taxon>
    </lineage>
</organism>
<dbReference type="RefSeq" id="WP_111630320.1">
    <property type="nucleotide sequence ID" value="NZ_QLMC01000005.1"/>
</dbReference>
<feature type="domain" description="Bacterial bifunctional deaminase-reductase C-terminal" evidence="1">
    <location>
        <begin position="2"/>
        <end position="162"/>
    </location>
</feature>
<dbReference type="GO" id="GO:0008703">
    <property type="term" value="F:5-amino-6-(5-phosphoribosylamino)uracil reductase activity"/>
    <property type="evidence" value="ECO:0007669"/>
    <property type="project" value="InterPro"/>
</dbReference>
<sequence>MRKVKLFIATSLDSYIAGPNGEIDWLFADGDFGYSAFIQTVDTTLMGNETYKLTQSLGEFPYQSLTNYVFTRNSDATEAPYVKFISGDITAFVADLKQQPGKDIFLVGGGQINALLLDAGLIDELQVFVHPISLGKGIPLFQPTEKRHPWRFVSSRSFERGLIELRYVKA</sequence>
<comment type="caution">
    <text evidence="2">The sequence shown here is derived from an EMBL/GenBank/DDBJ whole genome shotgun (WGS) entry which is preliminary data.</text>
</comment>
<keyword evidence="3" id="KW-1185">Reference proteome</keyword>
<accession>A0A327WTU1</accession>
<dbReference type="EMBL" id="QLMC01000005">
    <property type="protein sequence ID" value="RAJ94441.1"/>
    <property type="molecule type" value="Genomic_DNA"/>
</dbReference>
<dbReference type="Gene3D" id="3.40.430.10">
    <property type="entry name" value="Dihydrofolate Reductase, subunit A"/>
    <property type="match status" value="1"/>
</dbReference>
<dbReference type="PANTHER" id="PTHR38011">
    <property type="entry name" value="DIHYDROFOLATE REDUCTASE FAMILY PROTEIN (AFU_ORTHOLOGUE AFUA_8G06820)"/>
    <property type="match status" value="1"/>
</dbReference>
<protein>
    <submittedName>
        <fullName evidence="2">Dihydrofolate reductase</fullName>
    </submittedName>
</protein>
<dbReference type="Pfam" id="PF01872">
    <property type="entry name" value="RibD_C"/>
    <property type="match status" value="1"/>
</dbReference>
<dbReference type="PANTHER" id="PTHR38011:SF11">
    <property type="entry name" value="2,5-DIAMINO-6-RIBOSYLAMINO-4(3H)-PYRIMIDINONE 5'-PHOSPHATE REDUCTASE"/>
    <property type="match status" value="1"/>
</dbReference>
<dbReference type="InterPro" id="IPR050765">
    <property type="entry name" value="Riboflavin_Biosynth_HTPR"/>
</dbReference>
<evidence type="ECO:0000313" key="3">
    <source>
        <dbReference type="Proteomes" id="UP000248790"/>
    </source>
</evidence>
<reference evidence="2 3" key="1">
    <citation type="submission" date="2018-06" db="EMBL/GenBank/DDBJ databases">
        <title>Genomic Encyclopedia of Archaeal and Bacterial Type Strains, Phase II (KMG-II): from individual species to whole genera.</title>
        <authorList>
            <person name="Goeker M."/>
        </authorList>
    </citation>
    <scope>NUCLEOTIDE SEQUENCE [LARGE SCALE GENOMIC DNA]</scope>
    <source>
        <strain evidence="2 3">DSM 21851</strain>
    </source>
</reference>
<dbReference type="OrthoDB" id="195113at2"/>
<evidence type="ECO:0000313" key="2">
    <source>
        <dbReference type="EMBL" id="RAJ94441.1"/>
    </source>
</evidence>
<dbReference type="GO" id="GO:0009231">
    <property type="term" value="P:riboflavin biosynthetic process"/>
    <property type="evidence" value="ECO:0007669"/>
    <property type="project" value="InterPro"/>
</dbReference>
<dbReference type="InterPro" id="IPR024072">
    <property type="entry name" value="DHFR-like_dom_sf"/>
</dbReference>